<feature type="non-terminal residue" evidence="2">
    <location>
        <position position="1"/>
    </location>
</feature>
<keyword evidence="1" id="KW-1133">Transmembrane helix</keyword>
<reference evidence="2" key="6">
    <citation type="submission" date="2002-04" db="EMBL/GenBank/DDBJ databases">
        <authorList>
            <person name="Adachi J."/>
            <person name="Aizawa K."/>
            <person name="Akimura T."/>
            <person name="Arakawa T."/>
            <person name="Bono H."/>
            <person name="Carninci P."/>
            <person name="Fukuda S."/>
            <person name="Furuno M."/>
            <person name="Hanagaki T."/>
            <person name="Hara A."/>
            <person name="Hashizume W."/>
            <person name="Hayashida K."/>
            <person name="Hayatsu N."/>
            <person name="Hiramoto K."/>
            <person name="Hiraoka T."/>
            <person name="Hirozane T."/>
            <person name="Hori F."/>
            <person name="Imotani K."/>
            <person name="Ishii Y."/>
            <person name="Itoh M."/>
            <person name="Kagawa I."/>
            <person name="Kasukawa T."/>
            <person name="Katoh H."/>
            <person name="Kawai J."/>
            <person name="Kojima Y."/>
            <person name="Kondo S."/>
            <person name="Konno H."/>
            <person name="Kouda M."/>
            <person name="Koya S."/>
            <person name="Kurihara C."/>
            <person name="Matsuyama T."/>
            <person name="Miyazaki A."/>
            <person name="Murata M."/>
            <person name="Nakamura M."/>
            <person name="Nishi K."/>
            <person name="Nomura K."/>
            <person name="Numazaki R."/>
            <person name="Ohno M."/>
            <person name="Ohsato N."/>
            <person name="Okazaki Y."/>
            <person name="Saito R."/>
            <person name="Saitoh H."/>
            <person name="Sakai C."/>
            <person name="Sakai K."/>
            <person name="Sakazume N."/>
            <person name="Sano H."/>
            <person name="Sasaki D."/>
            <person name="Shibata K."/>
            <person name="Shinagawa A."/>
            <person name="Shiraki T."/>
            <person name="Sogabe Y."/>
            <person name="Tagami M."/>
            <person name="Tagawa A."/>
            <person name="Takahashi F."/>
            <person name="Takaku-Akahira S."/>
            <person name="Takeda Y."/>
            <person name="Tanaka T."/>
            <person name="Tomaru A."/>
            <person name="Toya T."/>
            <person name="Yasunishi A."/>
            <person name="Muramatsu M."/>
            <person name="Hayashizaki Y."/>
        </authorList>
    </citation>
    <scope>NUCLEOTIDE SEQUENCE</scope>
    <source>
        <strain evidence="2">C57BL/6J</strain>
        <tissue evidence="2">Cerebellum</tissue>
    </source>
</reference>
<reference evidence="2" key="7">
    <citation type="journal article" date="2005" name="Science">
        <title>The Transcriptional Landscape of the Mammalian Genome.</title>
        <authorList>
            <consortium name="The FANTOM Consortium"/>
            <consortium name="Riken Genome Exploration Research Group and Genome Science Group (Genome Network Project Core Group)"/>
        </authorList>
    </citation>
    <scope>NUCLEOTIDE SEQUENCE</scope>
    <source>
        <strain evidence="2">C57BL/6J</strain>
        <tissue evidence="2">Cerebellum</tissue>
    </source>
</reference>
<accession>Q8C5H4</accession>
<dbReference type="AlphaFoldDB" id="Q8C5H4"/>
<reference evidence="2" key="5">
    <citation type="journal article" date="2002" name="Nature">
        <title>Analysis of the mouse transcriptome based on functional annotation of 60,770 full-length cDNAs.</title>
        <authorList>
            <consortium name="The FANTOM Consortium and the RIKEN Genome Exploration Research Group Phase I and II Team"/>
        </authorList>
    </citation>
    <scope>NUCLEOTIDE SEQUENCE</scope>
    <source>
        <strain evidence="2">C57BL/6J</strain>
        <tissue evidence="2">Cerebellum</tissue>
    </source>
</reference>
<reference evidence="2" key="2">
    <citation type="journal article" date="2000" name="Genome Res.">
        <title>Normalization and subtraction of cap-trapper-selected cDNAs to prepare full-length cDNA libraries for rapid discovery of new genes.</title>
        <authorList>
            <person name="Carninci P."/>
            <person name="Shibata Y."/>
            <person name="Hayatsu N."/>
            <person name="Sugahara Y."/>
            <person name="Shibata K."/>
            <person name="Itoh M."/>
            <person name="Konno H."/>
            <person name="Okazaki Y."/>
            <person name="Muramatsu M."/>
            <person name="Hayashizaki Y."/>
        </authorList>
    </citation>
    <scope>NUCLEOTIDE SEQUENCE</scope>
    <source>
        <strain evidence="2">C57BL/6J</strain>
        <tissue evidence="2">Cerebellum</tissue>
    </source>
</reference>
<keyword evidence="1" id="KW-0812">Transmembrane</keyword>
<protein>
    <submittedName>
        <fullName evidence="2">Uncharacterized protein</fullName>
    </submittedName>
</protein>
<evidence type="ECO:0000313" key="2">
    <source>
        <dbReference type="EMBL" id="BAC37226.1"/>
    </source>
</evidence>
<dbReference type="AGR" id="MGI:3642877"/>
<keyword evidence="1" id="KW-0472">Membrane</keyword>
<name>Q8C5H4_MOUSE</name>
<feature type="transmembrane region" description="Helical" evidence="1">
    <location>
        <begin position="20"/>
        <end position="40"/>
    </location>
</feature>
<reference evidence="2" key="4">
    <citation type="journal article" date="2001" name="Nature">
        <title>Functional annotation of a full-length mouse cDNA collection.</title>
        <authorList>
            <consortium name="The RIKEN Genome Exploration Research Group Phase II Team and the FANTOM Consortium"/>
        </authorList>
    </citation>
    <scope>NUCLEOTIDE SEQUENCE</scope>
    <source>
        <strain evidence="2">C57BL/6J</strain>
        <tissue evidence="2">Cerebellum</tissue>
    </source>
</reference>
<proteinExistence type="evidence at transcript level"/>
<dbReference type="EMBL" id="AK078339">
    <property type="protein sequence ID" value="BAC37226.1"/>
    <property type="molecule type" value="mRNA"/>
</dbReference>
<reference evidence="2" key="1">
    <citation type="journal article" date="1999" name="Methods Enzymol.">
        <title>High-efficiency full-length cDNA cloning.</title>
        <authorList>
            <person name="Carninci P."/>
            <person name="Hayashizaki Y."/>
        </authorList>
    </citation>
    <scope>NUCLEOTIDE SEQUENCE</scope>
    <source>
        <strain evidence="2">C57BL/6J</strain>
        <tissue evidence="2">Cerebellum</tissue>
    </source>
</reference>
<dbReference type="MGI" id="MGI:3642877">
    <property type="gene designation" value="6530402D11Rik"/>
</dbReference>
<evidence type="ECO:0000256" key="1">
    <source>
        <dbReference type="SAM" id="Phobius"/>
    </source>
</evidence>
<reference evidence="2" key="3">
    <citation type="journal article" date="2000" name="Genome Res.">
        <title>RIKEN integrated sequence analysis (RISA) system--384-format sequencing pipeline with 384 multicapillary sequencer.</title>
        <authorList>
            <person name="Shibata K."/>
            <person name="Itoh M."/>
            <person name="Aizawa K."/>
            <person name="Nagaoka S."/>
            <person name="Sasaki N."/>
            <person name="Carninci P."/>
            <person name="Konno H."/>
            <person name="Akiyama J."/>
            <person name="Nishi K."/>
            <person name="Kitsunai T."/>
            <person name="Tashiro H."/>
            <person name="Itoh M."/>
            <person name="Sumi N."/>
            <person name="Ishii Y."/>
            <person name="Nakamura S."/>
            <person name="Hazama M."/>
            <person name="Nishine T."/>
            <person name="Harada A."/>
            <person name="Yamamoto R."/>
            <person name="Matsumoto H."/>
            <person name="Sakaguchi S."/>
            <person name="Ikegami T."/>
            <person name="Kashiwagi K."/>
            <person name="Fujiwake S."/>
            <person name="Inoue K."/>
            <person name="Togawa Y."/>
            <person name="Izawa M."/>
            <person name="Ohara E."/>
            <person name="Watahiki M."/>
            <person name="Yoneda Y."/>
            <person name="Ishikawa T."/>
            <person name="Ozawa K."/>
            <person name="Tanaka T."/>
            <person name="Matsuura S."/>
            <person name="Kawai J."/>
            <person name="Okazaki Y."/>
            <person name="Muramatsu M."/>
            <person name="Inoue Y."/>
            <person name="Kira A."/>
            <person name="Hayashizaki Y."/>
        </authorList>
    </citation>
    <scope>NUCLEOTIDE SEQUENCE</scope>
    <source>
        <strain evidence="2">C57BL/6J</strain>
        <tissue evidence="2">Cerebellum</tissue>
    </source>
</reference>
<evidence type="ECO:0000313" key="3">
    <source>
        <dbReference type="MGI" id="MGI:3642877"/>
    </source>
</evidence>
<reference evidence="2" key="8">
    <citation type="journal article" date="2005" name="Science">
        <title>Antisense Transcription in the Mammalian Transcriptome.</title>
        <authorList>
            <consortium name="RIKEN Genome Exploration Research Group and Genome Science Group (Genome Network Project Core Group) and the FANTOM Consortium"/>
        </authorList>
    </citation>
    <scope>NUCLEOTIDE SEQUENCE</scope>
    <source>
        <strain evidence="2">C57BL/6J</strain>
        <tissue evidence="2">Cerebellum</tissue>
    </source>
</reference>
<organism evidence="2">
    <name type="scientific">Mus musculus</name>
    <name type="common">Mouse</name>
    <dbReference type="NCBI Taxonomy" id="10090"/>
    <lineage>
        <taxon>Eukaryota</taxon>
        <taxon>Metazoa</taxon>
        <taxon>Chordata</taxon>
        <taxon>Craniata</taxon>
        <taxon>Vertebrata</taxon>
        <taxon>Euteleostomi</taxon>
        <taxon>Mammalia</taxon>
        <taxon>Eutheria</taxon>
        <taxon>Euarchontoglires</taxon>
        <taxon>Glires</taxon>
        <taxon>Rodentia</taxon>
        <taxon>Myomorpha</taxon>
        <taxon>Muroidea</taxon>
        <taxon>Muridae</taxon>
        <taxon>Murinae</taxon>
        <taxon>Mus</taxon>
        <taxon>Mus</taxon>
    </lineage>
</organism>
<gene>
    <name evidence="3" type="primary">6530402D11Rik</name>
</gene>
<sequence>TRTFSSVLGALIFHLFHRSLMMFCGWCKACVRIVFISFLLRLRVPVLFAETAAFHPLSEAASDPHRPITQLCGLCLRSLVGDSPSVCLLCSQYHSFRRRGEDK</sequence>